<accession>A0AAV0WQ43</accession>
<gene>
    <name evidence="1" type="ORF">MEUPH1_LOCUS13615</name>
</gene>
<dbReference type="EMBL" id="CARXXK010000002">
    <property type="protein sequence ID" value="CAI6358055.1"/>
    <property type="molecule type" value="Genomic_DNA"/>
</dbReference>
<dbReference type="PANTHER" id="PTHR45913">
    <property type="entry name" value="EPM2A-INTERACTING PROTEIN 1"/>
    <property type="match status" value="1"/>
</dbReference>
<organism evidence="1 2">
    <name type="scientific">Macrosiphum euphorbiae</name>
    <name type="common">potato aphid</name>
    <dbReference type="NCBI Taxonomy" id="13131"/>
    <lineage>
        <taxon>Eukaryota</taxon>
        <taxon>Metazoa</taxon>
        <taxon>Ecdysozoa</taxon>
        <taxon>Arthropoda</taxon>
        <taxon>Hexapoda</taxon>
        <taxon>Insecta</taxon>
        <taxon>Pterygota</taxon>
        <taxon>Neoptera</taxon>
        <taxon>Paraneoptera</taxon>
        <taxon>Hemiptera</taxon>
        <taxon>Sternorrhyncha</taxon>
        <taxon>Aphidomorpha</taxon>
        <taxon>Aphidoidea</taxon>
        <taxon>Aphididae</taxon>
        <taxon>Macrosiphini</taxon>
        <taxon>Macrosiphum</taxon>
    </lineage>
</organism>
<dbReference type="Proteomes" id="UP001160148">
    <property type="component" value="Unassembled WGS sequence"/>
</dbReference>
<name>A0AAV0WQ43_9HEMI</name>
<evidence type="ECO:0000313" key="2">
    <source>
        <dbReference type="Proteomes" id="UP001160148"/>
    </source>
</evidence>
<sequence>MIQGRLRIDKLALLMKNIQGQSSSIKKCHKDSEASAKAIYIVAQKIEAKWKAFTGGEFIKQCMEAAYEIVCPPQKQLFSKLSLSVVTVARRLEELRTDIESRYPKRTYF</sequence>
<dbReference type="AlphaFoldDB" id="A0AAV0WQ43"/>
<reference evidence="1 2" key="1">
    <citation type="submission" date="2023-01" db="EMBL/GenBank/DDBJ databases">
        <authorList>
            <person name="Whitehead M."/>
        </authorList>
    </citation>
    <scope>NUCLEOTIDE SEQUENCE [LARGE SCALE GENOMIC DNA]</scope>
</reference>
<keyword evidence="2" id="KW-1185">Reference proteome</keyword>
<proteinExistence type="predicted"/>
<protein>
    <submittedName>
        <fullName evidence="1">Uncharacterized protein</fullName>
    </submittedName>
</protein>
<evidence type="ECO:0000313" key="1">
    <source>
        <dbReference type="EMBL" id="CAI6358055.1"/>
    </source>
</evidence>
<dbReference type="PANTHER" id="PTHR45913:SF9">
    <property type="entry name" value="GENERAL TRANSCRIPTION FACTOR II-I REPEAT DOMAIN-CONTAINING PROTEIN 2-LIKE-RELATED"/>
    <property type="match status" value="1"/>
</dbReference>
<comment type="caution">
    <text evidence="1">The sequence shown here is derived from an EMBL/GenBank/DDBJ whole genome shotgun (WGS) entry which is preliminary data.</text>
</comment>